<organism evidence="2 3">
    <name type="scientific">Capnocytophaga canis</name>
    <dbReference type="NCBI Taxonomy" id="1848903"/>
    <lineage>
        <taxon>Bacteria</taxon>
        <taxon>Pseudomonadati</taxon>
        <taxon>Bacteroidota</taxon>
        <taxon>Flavobacteriia</taxon>
        <taxon>Flavobacteriales</taxon>
        <taxon>Flavobacteriaceae</taxon>
        <taxon>Capnocytophaga</taxon>
    </lineage>
</organism>
<keyword evidence="3" id="KW-1185">Reference proteome</keyword>
<evidence type="ECO:0000313" key="3">
    <source>
        <dbReference type="Proteomes" id="UP000045051"/>
    </source>
</evidence>
<dbReference type="InterPro" id="IPR051783">
    <property type="entry name" value="NAD(P)-dependent_oxidoreduct"/>
</dbReference>
<sequence>MILVTGGTGLIGSRLLFHLTKNEKYKVRSIYRSEDSLKKIKAIFKNLSDEGEKQFSRIEWVKADINNIPELEKAFRGVVFVFHVAGFISFKPTDFEKLIKINVEGTANIVNLCIDFKIKKLCHVSSIATITSVEGKILDENSEWNPEASNNDYAISKHGGEMEVWRGSQEGLKVLIVNPSVVLGAYFWDSGSGTLFKRVANRFPFFPTGGTGFVDVDDVVRAMIALQFSEIENQRFILNGSNQTYQHVMKTIATHLGVLPPYKKVSHNVLRLLARIDGLLSFLQLKKRTLTLRNADSVSLVSSYDGSKVSQFIDFHYTDFEESIKNICKQYPLIHR</sequence>
<dbReference type="InterPro" id="IPR036291">
    <property type="entry name" value="NAD(P)-bd_dom_sf"/>
</dbReference>
<protein>
    <submittedName>
        <fullName evidence="2">NAD-binding protein</fullName>
    </submittedName>
</protein>
<dbReference type="Gene3D" id="3.40.50.720">
    <property type="entry name" value="NAD(P)-binding Rossmann-like Domain"/>
    <property type="match status" value="1"/>
</dbReference>
<evidence type="ECO:0000259" key="1">
    <source>
        <dbReference type="Pfam" id="PF01370"/>
    </source>
</evidence>
<dbReference type="GO" id="GO:0005737">
    <property type="term" value="C:cytoplasm"/>
    <property type="evidence" value="ECO:0007669"/>
    <property type="project" value="TreeGrafter"/>
</dbReference>
<dbReference type="PANTHER" id="PTHR48079:SF6">
    <property type="entry name" value="NAD(P)-BINDING DOMAIN-CONTAINING PROTEIN-RELATED"/>
    <property type="match status" value="1"/>
</dbReference>
<dbReference type="Proteomes" id="UP000045051">
    <property type="component" value="Unassembled WGS sequence"/>
</dbReference>
<dbReference type="AlphaFoldDB" id="A0A0B7IAM2"/>
<evidence type="ECO:0000313" key="2">
    <source>
        <dbReference type="EMBL" id="CEN47082.1"/>
    </source>
</evidence>
<dbReference type="PANTHER" id="PTHR48079">
    <property type="entry name" value="PROTEIN YEEZ"/>
    <property type="match status" value="1"/>
</dbReference>
<dbReference type="InterPro" id="IPR001509">
    <property type="entry name" value="Epimerase_deHydtase"/>
</dbReference>
<dbReference type="RefSeq" id="WP_042344506.1">
    <property type="nucleotide sequence ID" value="NZ_CDOI01000154.1"/>
</dbReference>
<dbReference type="SUPFAM" id="SSF51735">
    <property type="entry name" value="NAD(P)-binding Rossmann-fold domains"/>
    <property type="match status" value="1"/>
</dbReference>
<name>A0A0B7IAM2_9FLAO</name>
<gene>
    <name evidence="2" type="ORF">CCAND38_420015</name>
</gene>
<reference evidence="2 3" key="1">
    <citation type="submission" date="2015-01" db="EMBL/GenBank/DDBJ databases">
        <authorList>
            <person name="Xiang T."/>
            <person name="Song Y."/>
            <person name="Huang L."/>
            <person name="Wang B."/>
            <person name="Wu P."/>
        </authorList>
    </citation>
    <scope>NUCLEOTIDE SEQUENCE [LARGE SCALE GENOMIC DNA]</scope>
    <source>
        <strain evidence="2 3">CcD38</strain>
    </source>
</reference>
<feature type="domain" description="NAD-dependent epimerase/dehydratase" evidence="1">
    <location>
        <begin position="2"/>
        <end position="226"/>
    </location>
</feature>
<dbReference type="GO" id="GO:0004029">
    <property type="term" value="F:aldehyde dehydrogenase (NAD+) activity"/>
    <property type="evidence" value="ECO:0007669"/>
    <property type="project" value="TreeGrafter"/>
</dbReference>
<dbReference type="EMBL" id="CDOI01000154">
    <property type="protein sequence ID" value="CEN47082.1"/>
    <property type="molecule type" value="Genomic_DNA"/>
</dbReference>
<proteinExistence type="predicted"/>
<accession>A0A0B7IAM2</accession>
<dbReference type="Pfam" id="PF01370">
    <property type="entry name" value="Epimerase"/>
    <property type="match status" value="1"/>
</dbReference>